<reference evidence="1 2" key="1">
    <citation type="submission" date="2015-03" db="EMBL/GenBank/DDBJ databases">
        <title>Genome sequence of Pseudoalteromonas aurantia.</title>
        <authorList>
            <person name="Xie B.-B."/>
            <person name="Rong J.-C."/>
            <person name="Qin Q.-L."/>
            <person name="Zhang Y.-Z."/>
        </authorList>
    </citation>
    <scope>NUCLEOTIDE SEQUENCE [LARGE SCALE GENOMIC DNA]</scope>
    <source>
        <strain evidence="1 2">208</strain>
    </source>
</reference>
<dbReference type="Proteomes" id="UP000615755">
    <property type="component" value="Unassembled WGS sequence"/>
</dbReference>
<sequence>MSSSLESAPSHIKLAIDLIMLLEQHDLPETEVLAALELVKADYQNKLKNTSTK</sequence>
<proteinExistence type="predicted"/>
<protein>
    <recommendedName>
        <fullName evidence="3">DUF2496 domain-containing protein</fullName>
    </recommendedName>
</protein>
<dbReference type="Pfam" id="PF10689">
    <property type="entry name" value="DUF2496"/>
    <property type="match status" value="1"/>
</dbReference>
<dbReference type="RefSeq" id="WP_192508296.1">
    <property type="nucleotide sequence ID" value="NZ_AQGV01000012.1"/>
</dbReference>
<evidence type="ECO:0008006" key="3">
    <source>
        <dbReference type="Google" id="ProtNLM"/>
    </source>
</evidence>
<comment type="caution">
    <text evidence="1">The sequence shown here is derived from an EMBL/GenBank/DDBJ whole genome shotgun (WGS) entry which is preliminary data.</text>
</comment>
<accession>A0ABR9EDR0</accession>
<name>A0ABR9EDR0_9GAMM</name>
<keyword evidence="2" id="KW-1185">Reference proteome</keyword>
<gene>
    <name evidence="1" type="ORF">PAUR_a2905</name>
</gene>
<evidence type="ECO:0000313" key="2">
    <source>
        <dbReference type="Proteomes" id="UP000615755"/>
    </source>
</evidence>
<dbReference type="InterPro" id="IPR019630">
    <property type="entry name" value="DUF2496_YbaM-rel"/>
</dbReference>
<dbReference type="EMBL" id="AQGV01000012">
    <property type="protein sequence ID" value="MBE0369119.1"/>
    <property type="molecule type" value="Genomic_DNA"/>
</dbReference>
<organism evidence="1 2">
    <name type="scientific">Pseudoalteromonas aurantia 208</name>
    <dbReference type="NCBI Taxonomy" id="1314867"/>
    <lineage>
        <taxon>Bacteria</taxon>
        <taxon>Pseudomonadati</taxon>
        <taxon>Pseudomonadota</taxon>
        <taxon>Gammaproteobacteria</taxon>
        <taxon>Alteromonadales</taxon>
        <taxon>Pseudoalteromonadaceae</taxon>
        <taxon>Pseudoalteromonas</taxon>
    </lineage>
</organism>
<evidence type="ECO:0000313" key="1">
    <source>
        <dbReference type="EMBL" id="MBE0369119.1"/>
    </source>
</evidence>